<dbReference type="PROSITE" id="PS50893">
    <property type="entry name" value="ABC_TRANSPORTER_2"/>
    <property type="match status" value="1"/>
</dbReference>
<keyword evidence="5" id="KW-0547">Nucleotide-binding</keyword>
<dbReference type="InterPro" id="IPR030947">
    <property type="entry name" value="EcfA_1"/>
</dbReference>
<evidence type="ECO:0000256" key="6">
    <source>
        <dbReference type="ARBA" id="ARBA00022840"/>
    </source>
</evidence>
<dbReference type="InterPro" id="IPR027417">
    <property type="entry name" value="P-loop_NTPase"/>
</dbReference>
<evidence type="ECO:0000256" key="1">
    <source>
        <dbReference type="ARBA" id="ARBA00004202"/>
    </source>
</evidence>
<dbReference type="CDD" id="cd03225">
    <property type="entry name" value="ABC_cobalt_CbiO_domain1"/>
    <property type="match status" value="1"/>
</dbReference>
<dbReference type="EMBL" id="JBHSPF010000073">
    <property type="protein sequence ID" value="MFC5629982.1"/>
    <property type="molecule type" value="Genomic_DNA"/>
</dbReference>
<accession>A0ABW0U927</accession>
<dbReference type="InterPro" id="IPR017871">
    <property type="entry name" value="ABC_transporter-like_CS"/>
</dbReference>
<keyword evidence="6" id="KW-0067">ATP-binding</keyword>
<comment type="similarity">
    <text evidence="2">Belongs to the ABC transporter superfamily.</text>
</comment>
<dbReference type="Gene3D" id="3.40.50.300">
    <property type="entry name" value="P-loop containing nucleotide triphosphate hydrolases"/>
    <property type="match status" value="1"/>
</dbReference>
<dbReference type="Pfam" id="PF00005">
    <property type="entry name" value="ABC_tran"/>
    <property type="match status" value="1"/>
</dbReference>
<dbReference type="Proteomes" id="UP001596143">
    <property type="component" value="Unassembled WGS sequence"/>
</dbReference>
<sequence length="272" mass="31210">MEVAVKVDHVFFRYEDNGPWVLQDVHLNIKKGEWVTFMGRNGSGKSTFARMCNALFLPTKGRVMINGRPTDKKEYLPEIRRQVGMVFQNPDHQFVAPTVRDDIAFGMENAGLSREEMIERINRVAKEVQIHELLDKEPHRLSGGQKQRVAIAGILALEPKIIVFDEATSMLDPKGRKDVLQLVKELHTKGLTILSVTHHLEEALLSDRFVYMEKGNISIDIPTSELFSSLPLLEKKQVPLPYRFALYRQLSNLDEHQMSSMLEELMRESLDQ</sequence>
<name>A0ABW0U927_9BACI</name>
<protein>
    <submittedName>
        <fullName evidence="10">Energy-coupling factor transporter ATPase</fullName>
    </submittedName>
</protein>
<dbReference type="InterPro" id="IPR003593">
    <property type="entry name" value="AAA+_ATPase"/>
</dbReference>
<keyword evidence="7" id="KW-1278">Translocase</keyword>
<evidence type="ECO:0000256" key="5">
    <source>
        <dbReference type="ARBA" id="ARBA00022741"/>
    </source>
</evidence>
<dbReference type="PANTHER" id="PTHR43553:SF24">
    <property type="entry name" value="ENERGY-COUPLING FACTOR TRANSPORTER ATP-BINDING PROTEIN ECFA1"/>
    <property type="match status" value="1"/>
</dbReference>
<evidence type="ECO:0000313" key="11">
    <source>
        <dbReference type="Proteomes" id="UP001596143"/>
    </source>
</evidence>
<dbReference type="PANTHER" id="PTHR43553">
    <property type="entry name" value="HEAVY METAL TRANSPORTER"/>
    <property type="match status" value="1"/>
</dbReference>
<evidence type="ECO:0000256" key="2">
    <source>
        <dbReference type="ARBA" id="ARBA00005417"/>
    </source>
</evidence>
<evidence type="ECO:0000256" key="7">
    <source>
        <dbReference type="ARBA" id="ARBA00022967"/>
    </source>
</evidence>
<reference evidence="11" key="1">
    <citation type="journal article" date="2019" name="Int. J. Syst. Evol. Microbiol.">
        <title>The Global Catalogue of Microorganisms (GCM) 10K type strain sequencing project: providing services to taxonomists for standard genome sequencing and annotation.</title>
        <authorList>
            <consortium name="The Broad Institute Genomics Platform"/>
            <consortium name="The Broad Institute Genome Sequencing Center for Infectious Disease"/>
            <person name="Wu L."/>
            <person name="Ma J."/>
        </authorList>
    </citation>
    <scope>NUCLEOTIDE SEQUENCE [LARGE SCALE GENOMIC DNA]</scope>
    <source>
        <strain evidence="11">CGMCC 1.15790</strain>
    </source>
</reference>
<evidence type="ECO:0000256" key="8">
    <source>
        <dbReference type="ARBA" id="ARBA00023136"/>
    </source>
</evidence>
<evidence type="ECO:0000259" key="9">
    <source>
        <dbReference type="PROSITE" id="PS50893"/>
    </source>
</evidence>
<dbReference type="RefSeq" id="WP_270895933.1">
    <property type="nucleotide sequence ID" value="NZ_JBHSPF010000073.1"/>
</dbReference>
<evidence type="ECO:0000313" key="10">
    <source>
        <dbReference type="EMBL" id="MFC5629982.1"/>
    </source>
</evidence>
<evidence type="ECO:0000256" key="4">
    <source>
        <dbReference type="ARBA" id="ARBA00022475"/>
    </source>
</evidence>
<organism evidence="10 11">
    <name type="scientific">Aliibacillus thermotolerans</name>
    <dbReference type="NCBI Taxonomy" id="1834418"/>
    <lineage>
        <taxon>Bacteria</taxon>
        <taxon>Bacillati</taxon>
        <taxon>Bacillota</taxon>
        <taxon>Bacilli</taxon>
        <taxon>Bacillales</taxon>
        <taxon>Bacillaceae</taxon>
        <taxon>Aliibacillus</taxon>
    </lineage>
</organism>
<proteinExistence type="inferred from homology"/>
<evidence type="ECO:0000256" key="3">
    <source>
        <dbReference type="ARBA" id="ARBA00022448"/>
    </source>
</evidence>
<comment type="subcellular location">
    <subcellularLocation>
        <location evidence="1">Cell membrane</location>
        <topology evidence="1">Peripheral membrane protein</topology>
    </subcellularLocation>
</comment>
<keyword evidence="8" id="KW-0472">Membrane</keyword>
<keyword evidence="11" id="KW-1185">Reference proteome</keyword>
<dbReference type="InterPro" id="IPR050095">
    <property type="entry name" value="ECF_ABC_transporter_ATP-bd"/>
</dbReference>
<dbReference type="PROSITE" id="PS00211">
    <property type="entry name" value="ABC_TRANSPORTER_1"/>
    <property type="match status" value="1"/>
</dbReference>
<dbReference type="InterPro" id="IPR015856">
    <property type="entry name" value="ABC_transpr_CbiO/EcfA_su"/>
</dbReference>
<dbReference type="InterPro" id="IPR003439">
    <property type="entry name" value="ABC_transporter-like_ATP-bd"/>
</dbReference>
<dbReference type="SMART" id="SM00382">
    <property type="entry name" value="AAA"/>
    <property type="match status" value="1"/>
</dbReference>
<dbReference type="NCBIfam" id="TIGR04520">
    <property type="entry name" value="ECF_ATPase_1"/>
    <property type="match status" value="1"/>
</dbReference>
<comment type="caution">
    <text evidence="10">The sequence shown here is derived from an EMBL/GenBank/DDBJ whole genome shotgun (WGS) entry which is preliminary data.</text>
</comment>
<gene>
    <name evidence="10" type="ORF">ACFPTR_14105</name>
</gene>
<dbReference type="SUPFAM" id="SSF52540">
    <property type="entry name" value="P-loop containing nucleoside triphosphate hydrolases"/>
    <property type="match status" value="1"/>
</dbReference>
<keyword evidence="4" id="KW-1003">Cell membrane</keyword>
<feature type="domain" description="ABC transporter" evidence="9">
    <location>
        <begin position="5"/>
        <end position="239"/>
    </location>
</feature>
<keyword evidence="3" id="KW-0813">Transport</keyword>